<proteinExistence type="predicted"/>
<dbReference type="EMBL" id="JANTZM010000001">
    <property type="protein sequence ID" value="MCS4156287.1"/>
    <property type="molecule type" value="Genomic_DNA"/>
</dbReference>
<dbReference type="Proteomes" id="UP001155110">
    <property type="component" value="Unassembled WGS sequence"/>
</dbReference>
<comment type="caution">
    <text evidence="1">The sequence shown here is derived from an EMBL/GenBank/DDBJ whole genome shotgun (WGS) entry which is preliminary data.</text>
</comment>
<name>A0AAW5P2V0_9BACT</name>
<organism evidence="1 2">
    <name type="scientific">Salinibacter ruber</name>
    <dbReference type="NCBI Taxonomy" id="146919"/>
    <lineage>
        <taxon>Bacteria</taxon>
        <taxon>Pseudomonadati</taxon>
        <taxon>Rhodothermota</taxon>
        <taxon>Rhodothermia</taxon>
        <taxon>Rhodothermales</taxon>
        <taxon>Salinibacteraceae</taxon>
        <taxon>Salinibacter</taxon>
    </lineage>
</organism>
<evidence type="ECO:0000313" key="1">
    <source>
        <dbReference type="EMBL" id="MCS4156287.1"/>
    </source>
</evidence>
<sequence length="70" mass="7740">MPQYVSIYFQHHNGTIQTTNVLTHFAGGVELSTPQRYDSDTAILLICRPGPCHFKHHKGTIQTFTGGVVA</sequence>
<evidence type="ECO:0000313" key="2">
    <source>
        <dbReference type="Proteomes" id="UP001155110"/>
    </source>
</evidence>
<reference evidence="1" key="1">
    <citation type="submission" date="2022-08" db="EMBL/GenBank/DDBJ databases">
        <title>Genomic Encyclopedia of Type Strains, Phase V (KMG-V): Genome sequencing to study the core and pangenomes of soil and plant-associated prokaryotes.</title>
        <authorList>
            <person name="Whitman W."/>
        </authorList>
    </citation>
    <scope>NUCLEOTIDE SEQUENCE</scope>
    <source>
        <strain evidence="1">SP3002</strain>
    </source>
</reference>
<accession>A0AAW5P2V0</accession>
<gene>
    <name evidence="1" type="ORF">GGP99_000218</name>
</gene>
<dbReference type="AlphaFoldDB" id="A0AAW5P2V0"/>
<protein>
    <submittedName>
        <fullName evidence="1">Uncharacterized protein</fullName>
    </submittedName>
</protein>